<evidence type="ECO:0008006" key="3">
    <source>
        <dbReference type="Google" id="ProtNLM"/>
    </source>
</evidence>
<dbReference type="EMBL" id="JAXCLX010000001">
    <property type="protein sequence ID" value="MDY0870981.1"/>
    <property type="molecule type" value="Genomic_DNA"/>
</dbReference>
<reference evidence="1 2" key="1">
    <citation type="journal article" date="2013" name="Antonie Van Leeuwenhoek">
        <title>Dongia rigui sp. nov., isolated from freshwater of a large wetland in Korea.</title>
        <authorList>
            <person name="Baik K.S."/>
            <person name="Hwang Y.M."/>
            <person name="Choi J.S."/>
            <person name="Kwon J."/>
            <person name="Seong C.N."/>
        </authorList>
    </citation>
    <scope>NUCLEOTIDE SEQUENCE [LARGE SCALE GENOMIC DNA]</scope>
    <source>
        <strain evidence="1 2">04SU4-P</strain>
    </source>
</reference>
<evidence type="ECO:0000313" key="1">
    <source>
        <dbReference type="EMBL" id="MDY0870981.1"/>
    </source>
</evidence>
<protein>
    <recommendedName>
        <fullName evidence="3">XRE family transcriptional regulator</fullName>
    </recommendedName>
</protein>
<name>A0ABU5DUK0_9PROT</name>
<evidence type="ECO:0000313" key="2">
    <source>
        <dbReference type="Proteomes" id="UP001271769"/>
    </source>
</evidence>
<dbReference type="Proteomes" id="UP001271769">
    <property type="component" value="Unassembled WGS sequence"/>
</dbReference>
<dbReference type="RefSeq" id="WP_320499352.1">
    <property type="nucleotide sequence ID" value="NZ_JAXCLX010000001.1"/>
</dbReference>
<sequence length="95" mass="10272">MTKRRDSGSFEEAMMKIVKLLGARQAADVVSLSSKTLRDYSDPARAGRPRLAEALKLDIACFQETGQAPLLDAYLLNLADAVGERPAPAGQPLQE</sequence>
<accession>A0ABU5DUK0</accession>
<gene>
    <name evidence="1" type="ORF">SMD31_03570</name>
</gene>
<comment type="caution">
    <text evidence="1">The sequence shown here is derived from an EMBL/GenBank/DDBJ whole genome shotgun (WGS) entry which is preliminary data.</text>
</comment>
<keyword evidence="2" id="KW-1185">Reference proteome</keyword>
<organism evidence="1 2">
    <name type="scientific">Dongia rigui</name>
    <dbReference type="NCBI Taxonomy" id="940149"/>
    <lineage>
        <taxon>Bacteria</taxon>
        <taxon>Pseudomonadati</taxon>
        <taxon>Pseudomonadota</taxon>
        <taxon>Alphaproteobacteria</taxon>
        <taxon>Rhodospirillales</taxon>
        <taxon>Dongiaceae</taxon>
        <taxon>Dongia</taxon>
    </lineage>
</organism>
<proteinExistence type="predicted"/>